<proteinExistence type="predicted"/>
<accession>A0A0F9KIW9</accession>
<dbReference type="Gene3D" id="3.40.91.30">
    <property type="match status" value="1"/>
</dbReference>
<organism evidence="1">
    <name type="scientific">marine sediment metagenome</name>
    <dbReference type="NCBI Taxonomy" id="412755"/>
    <lineage>
        <taxon>unclassified sequences</taxon>
        <taxon>metagenomes</taxon>
        <taxon>ecological metagenomes</taxon>
    </lineage>
</organism>
<comment type="caution">
    <text evidence="1">The sequence shown here is derived from an EMBL/GenBank/DDBJ whole genome shotgun (WGS) entry which is preliminary data.</text>
</comment>
<dbReference type="SUPFAM" id="SSF52980">
    <property type="entry name" value="Restriction endonuclease-like"/>
    <property type="match status" value="1"/>
</dbReference>
<dbReference type="InterPro" id="IPR011335">
    <property type="entry name" value="Restrct_endonuc-II-like"/>
</dbReference>
<protein>
    <submittedName>
        <fullName evidence="1">Uncharacterized protein</fullName>
    </submittedName>
</protein>
<sequence>MNKSHKNKERIGKDAPRYIDGRTLKLHYCIDCKKKISYNAWKWGSKRCRSCSKKGVKFSEKTKRKMRLVTIKRFKNPKNHPQYKDGRSLKKHYCIDCDKEIHWRSKRCFPCAHKFRKYPLKYCLDCGKLLGDRRAKHCKKCGSKHKKNYKNGITTVDYFCPKCGKKLAHYLSKLCRMCADLEHSKKMSGKGNSRYGKVSHGNGAYYKGAWMRSSWELLFAKWLDKQGIKWNHEPQAFPINYTYEKIKKEGTYRPDFYLPTLDLWIEIKGWWRDDAKVKFRAFERIYPGIEIKVLGKKELKNDLLL</sequence>
<dbReference type="EMBL" id="LAZR01007919">
    <property type="protein sequence ID" value="KKM82084.1"/>
    <property type="molecule type" value="Genomic_DNA"/>
</dbReference>
<reference evidence="1" key="1">
    <citation type="journal article" date="2015" name="Nature">
        <title>Complex archaea that bridge the gap between prokaryotes and eukaryotes.</title>
        <authorList>
            <person name="Spang A."/>
            <person name="Saw J.H."/>
            <person name="Jorgensen S.L."/>
            <person name="Zaremba-Niedzwiedzka K."/>
            <person name="Martijn J."/>
            <person name="Lind A.E."/>
            <person name="van Eijk R."/>
            <person name="Schleper C."/>
            <person name="Guy L."/>
            <person name="Ettema T.J."/>
        </authorList>
    </citation>
    <scope>NUCLEOTIDE SEQUENCE</scope>
</reference>
<dbReference type="AlphaFoldDB" id="A0A0F9KIW9"/>
<name>A0A0F9KIW9_9ZZZZ</name>
<gene>
    <name evidence="1" type="ORF">LCGC14_1323240</name>
</gene>
<evidence type="ECO:0000313" key="1">
    <source>
        <dbReference type="EMBL" id="KKM82084.1"/>
    </source>
</evidence>